<evidence type="ECO:0000259" key="2">
    <source>
        <dbReference type="Pfam" id="PF01569"/>
    </source>
</evidence>
<evidence type="ECO:0000256" key="1">
    <source>
        <dbReference type="SAM" id="Phobius"/>
    </source>
</evidence>
<dbReference type="RefSeq" id="WP_213428109.1">
    <property type="nucleotide sequence ID" value="NZ_AP031286.1"/>
</dbReference>
<name>A0ABN8UAM4_9BACL</name>
<dbReference type="SUPFAM" id="SSF48317">
    <property type="entry name" value="Acid phosphatase/Vanadium-dependent haloperoxidase"/>
    <property type="match status" value="1"/>
</dbReference>
<protein>
    <submittedName>
        <fullName evidence="3">Phosphatase PAP2 family protein</fullName>
    </submittedName>
</protein>
<dbReference type="Proteomes" id="UP001154322">
    <property type="component" value="Unassembled WGS sequence"/>
</dbReference>
<dbReference type="Gene3D" id="1.20.144.10">
    <property type="entry name" value="Phosphatidic acid phosphatase type 2/haloperoxidase"/>
    <property type="match status" value="1"/>
</dbReference>
<feature type="transmembrane region" description="Helical" evidence="1">
    <location>
        <begin position="182"/>
        <end position="204"/>
    </location>
</feature>
<feature type="transmembrane region" description="Helical" evidence="1">
    <location>
        <begin position="49"/>
        <end position="71"/>
    </location>
</feature>
<dbReference type="EMBL" id="CALYLO010000005">
    <property type="protein sequence ID" value="CAH8246503.1"/>
    <property type="molecule type" value="Genomic_DNA"/>
</dbReference>
<reference evidence="3" key="1">
    <citation type="submission" date="2022-06" db="EMBL/GenBank/DDBJ databases">
        <authorList>
            <person name="Dietemann V."/>
            <person name="Ory F."/>
            <person name="Dainat B."/>
            <person name="Oberhansli S."/>
        </authorList>
    </citation>
    <scope>NUCLEOTIDE SEQUENCE</scope>
    <source>
        <strain evidence="3">Ena-SAMPLE-TAB-26-04-2022-14:26:32:270-5432</strain>
    </source>
</reference>
<keyword evidence="1" id="KW-0472">Membrane</keyword>
<keyword evidence="4" id="KW-1185">Reference proteome</keyword>
<feature type="transmembrane region" description="Helical" evidence="1">
    <location>
        <begin position="157"/>
        <end position="176"/>
    </location>
</feature>
<sequence length="216" mass="25526">MREKTTLTPYRPLLWMLAIPVLNIFYGIQNRPGPRTYSLSTGWDDRIPFVPAFIIPYISWYPFIILTLFFMFRRRPSVYYRTLLALCLGLVLCYLTYFFFQTVVARPDVEGTGLFDTMVKIIYWTDRPYNCFPSIHVLTSCLMYRSSFVFRPRTRHFVRFTAVVIILSTLFVKQHVIADLFAGWFVAVFTYWMAGIILASAANYRELLKKRRQEPS</sequence>
<organism evidence="3 4">
    <name type="scientific">Paenibacillus melissococcoides</name>
    <dbReference type="NCBI Taxonomy" id="2912268"/>
    <lineage>
        <taxon>Bacteria</taxon>
        <taxon>Bacillati</taxon>
        <taxon>Bacillota</taxon>
        <taxon>Bacilli</taxon>
        <taxon>Bacillales</taxon>
        <taxon>Paenibacillaceae</taxon>
        <taxon>Paenibacillus</taxon>
    </lineage>
</organism>
<feature type="transmembrane region" description="Helical" evidence="1">
    <location>
        <begin position="78"/>
        <end position="100"/>
    </location>
</feature>
<evidence type="ECO:0000313" key="4">
    <source>
        <dbReference type="Proteomes" id="UP001154322"/>
    </source>
</evidence>
<dbReference type="Pfam" id="PF01569">
    <property type="entry name" value="PAP2"/>
    <property type="match status" value="1"/>
</dbReference>
<accession>A0ABN8UAM4</accession>
<dbReference type="InterPro" id="IPR036938">
    <property type="entry name" value="PAP2/HPO_sf"/>
</dbReference>
<feature type="transmembrane region" description="Helical" evidence="1">
    <location>
        <begin position="127"/>
        <end position="145"/>
    </location>
</feature>
<keyword evidence="1" id="KW-1133">Transmembrane helix</keyword>
<dbReference type="InterPro" id="IPR000326">
    <property type="entry name" value="PAP2/HPO"/>
</dbReference>
<comment type="caution">
    <text evidence="3">The sequence shown here is derived from an EMBL/GenBank/DDBJ whole genome shotgun (WGS) entry which is preliminary data.</text>
</comment>
<keyword evidence="1" id="KW-0812">Transmembrane</keyword>
<feature type="domain" description="Phosphatidic acid phosphatase type 2/haloperoxidase" evidence="2">
    <location>
        <begin position="83"/>
        <end position="193"/>
    </location>
</feature>
<gene>
    <name evidence="3" type="ORF">WJ0W_003738</name>
</gene>
<feature type="transmembrane region" description="Helical" evidence="1">
    <location>
        <begin position="12"/>
        <end position="29"/>
    </location>
</feature>
<proteinExistence type="predicted"/>
<evidence type="ECO:0000313" key="3">
    <source>
        <dbReference type="EMBL" id="CAH8246503.1"/>
    </source>
</evidence>